<organism evidence="6 7">
    <name type="scientific">Frankia canadensis</name>
    <dbReference type="NCBI Taxonomy" id="1836972"/>
    <lineage>
        <taxon>Bacteria</taxon>
        <taxon>Bacillati</taxon>
        <taxon>Actinomycetota</taxon>
        <taxon>Actinomycetes</taxon>
        <taxon>Frankiales</taxon>
        <taxon>Frankiaceae</taxon>
        <taxon>Frankia</taxon>
    </lineage>
</organism>
<evidence type="ECO:0000256" key="4">
    <source>
        <dbReference type="SAM" id="MobiDB-lite"/>
    </source>
</evidence>
<dbReference type="GO" id="GO:0016887">
    <property type="term" value="F:ATP hydrolysis activity"/>
    <property type="evidence" value="ECO:0007669"/>
    <property type="project" value="InterPro"/>
</dbReference>
<sequence length="294" mass="31378">MSTRTVAPVGMKPVDSGAVHIRGAAKSFGAKDVLVDFDLDIAPGEFVALLGASGSGKSTLLKILCELETVDHGIVRVPSARSVVFQEPRLVPSMQVWKNVVLGRSRALASRAAAEAALAEVGLASHADDWPRTLSGGEAQRVALARALIREPRLLLLDEPFAALDALTRIRMHALVAQLCARHNPSVLLVTHDIDEAILLADRVAVLRSGHKSLDAVVDLPRPRTRGGPAFEALRRTLLAEIGVSTDPEAEPAVADQTQPPRAAPLPVRARSASTVVPRTVVPRTVVPKETERR</sequence>
<evidence type="ECO:0000259" key="5">
    <source>
        <dbReference type="PROSITE" id="PS50893"/>
    </source>
</evidence>
<gene>
    <name evidence="6" type="primary">ssuB</name>
    <name evidence="6" type="ORF">FRACA_380024</name>
</gene>
<dbReference type="InterPro" id="IPR027417">
    <property type="entry name" value="P-loop_NTPase"/>
</dbReference>
<dbReference type="OrthoDB" id="4533303at2"/>
<dbReference type="InterPro" id="IPR017871">
    <property type="entry name" value="ABC_transporter-like_CS"/>
</dbReference>
<feature type="region of interest" description="Disordered" evidence="4">
    <location>
        <begin position="247"/>
        <end position="275"/>
    </location>
</feature>
<dbReference type="Proteomes" id="UP000234331">
    <property type="component" value="Unassembled WGS sequence"/>
</dbReference>
<dbReference type="Gene3D" id="3.40.50.300">
    <property type="entry name" value="P-loop containing nucleotide triphosphate hydrolases"/>
    <property type="match status" value="1"/>
</dbReference>
<dbReference type="AlphaFoldDB" id="A0A2I2KVX3"/>
<dbReference type="PROSITE" id="PS50893">
    <property type="entry name" value="ABC_TRANSPORTER_2"/>
    <property type="match status" value="1"/>
</dbReference>
<name>A0A2I2KVX3_9ACTN</name>
<dbReference type="PANTHER" id="PTHR42788:SF13">
    <property type="entry name" value="ALIPHATIC SULFONATES IMPORT ATP-BINDING PROTEIN SSUB"/>
    <property type="match status" value="1"/>
</dbReference>
<dbReference type="Pfam" id="PF00005">
    <property type="entry name" value="ABC_tran"/>
    <property type="match status" value="1"/>
</dbReference>
<dbReference type="SUPFAM" id="SSF52540">
    <property type="entry name" value="P-loop containing nucleoside triphosphate hydrolases"/>
    <property type="match status" value="1"/>
</dbReference>
<keyword evidence="7" id="KW-1185">Reference proteome</keyword>
<dbReference type="PANTHER" id="PTHR42788">
    <property type="entry name" value="TAURINE IMPORT ATP-BINDING PROTEIN-RELATED"/>
    <property type="match status" value="1"/>
</dbReference>
<evidence type="ECO:0000313" key="7">
    <source>
        <dbReference type="Proteomes" id="UP000234331"/>
    </source>
</evidence>
<reference evidence="6 7" key="1">
    <citation type="submission" date="2017-06" db="EMBL/GenBank/DDBJ databases">
        <authorList>
            <person name="Kim H.J."/>
            <person name="Triplett B.A."/>
        </authorList>
    </citation>
    <scope>NUCLEOTIDE SEQUENCE [LARGE SCALE GENOMIC DNA]</scope>
    <source>
        <strain evidence="6">FRACA_ARgP5</strain>
    </source>
</reference>
<keyword evidence="6" id="KW-0378">Hydrolase</keyword>
<protein>
    <submittedName>
        <fullName evidence="6">Aliphatic sulfonates import ATP-binding protein SsuB 1</fullName>
        <ecNumber evidence="6">3.6.3.-</ecNumber>
    </submittedName>
</protein>
<dbReference type="InterPro" id="IPR003593">
    <property type="entry name" value="AAA+_ATPase"/>
</dbReference>
<evidence type="ECO:0000256" key="3">
    <source>
        <dbReference type="ARBA" id="ARBA00022840"/>
    </source>
</evidence>
<evidence type="ECO:0000256" key="2">
    <source>
        <dbReference type="ARBA" id="ARBA00022741"/>
    </source>
</evidence>
<evidence type="ECO:0000313" key="6">
    <source>
        <dbReference type="EMBL" id="SNQ49833.1"/>
    </source>
</evidence>
<dbReference type="GO" id="GO:0005524">
    <property type="term" value="F:ATP binding"/>
    <property type="evidence" value="ECO:0007669"/>
    <property type="project" value="UniProtKB-KW"/>
</dbReference>
<dbReference type="RefSeq" id="WP_101833236.1">
    <property type="nucleotide sequence ID" value="NZ_FZMO01000312.1"/>
</dbReference>
<dbReference type="SMART" id="SM00382">
    <property type="entry name" value="AAA"/>
    <property type="match status" value="1"/>
</dbReference>
<feature type="compositionally biased region" description="Low complexity" evidence="4">
    <location>
        <begin position="265"/>
        <end position="275"/>
    </location>
</feature>
<feature type="domain" description="ABC transporter" evidence="5">
    <location>
        <begin position="19"/>
        <end position="234"/>
    </location>
</feature>
<keyword evidence="1" id="KW-0813">Transport</keyword>
<dbReference type="InterPro" id="IPR003439">
    <property type="entry name" value="ABC_transporter-like_ATP-bd"/>
</dbReference>
<keyword evidence="2" id="KW-0547">Nucleotide-binding</keyword>
<dbReference type="InterPro" id="IPR050166">
    <property type="entry name" value="ABC_transporter_ATP-bind"/>
</dbReference>
<proteinExistence type="predicted"/>
<evidence type="ECO:0000256" key="1">
    <source>
        <dbReference type="ARBA" id="ARBA00022448"/>
    </source>
</evidence>
<dbReference type="EMBL" id="FZMO01000312">
    <property type="protein sequence ID" value="SNQ49833.1"/>
    <property type="molecule type" value="Genomic_DNA"/>
</dbReference>
<keyword evidence="3 6" id="KW-0067">ATP-binding</keyword>
<dbReference type="EC" id="3.6.3.-" evidence="6"/>
<dbReference type="PROSITE" id="PS00211">
    <property type="entry name" value="ABC_TRANSPORTER_1"/>
    <property type="match status" value="1"/>
</dbReference>
<accession>A0A2I2KVX3</accession>